<dbReference type="Proteomes" id="UP000006727">
    <property type="component" value="Chromosome 11"/>
</dbReference>
<dbReference type="EMBL" id="ABEU02000011">
    <property type="status" value="NOT_ANNOTATED_CDS"/>
    <property type="molecule type" value="Genomic_DNA"/>
</dbReference>
<organism evidence="1 2">
    <name type="scientific">Physcomitrium patens</name>
    <name type="common">Spreading-leaved earth moss</name>
    <name type="synonym">Physcomitrella patens</name>
    <dbReference type="NCBI Taxonomy" id="3218"/>
    <lineage>
        <taxon>Eukaryota</taxon>
        <taxon>Viridiplantae</taxon>
        <taxon>Streptophyta</taxon>
        <taxon>Embryophyta</taxon>
        <taxon>Bryophyta</taxon>
        <taxon>Bryophytina</taxon>
        <taxon>Bryopsida</taxon>
        <taxon>Funariidae</taxon>
        <taxon>Funariales</taxon>
        <taxon>Funariaceae</taxon>
        <taxon>Physcomitrium</taxon>
    </lineage>
</organism>
<dbReference type="EnsemblPlants" id="Pp3c11_24860V3.2">
    <property type="protein sequence ID" value="Pp3c11_24860V3.2"/>
    <property type="gene ID" value="Pp3c11_24860"/>
</dbReference>
<reference evidence="1" key="3">
    <citation type="submission" date="2020-12" db="UniProtKB">
        <authorList>
            <consortium name="EnsemblPlants"/>
        </authorList>
    </citation>
    <scope>IDENTIFICATION</scope>
</reference>
<protein>
    <submittedName>
        <fullName evidence="1">Uncharacterized protein</fullName>
    </submittedName>
</protein>
<gene>
    <name evidence="1" type="primary">LOC112288784</name>
</gene>
<evidence type="ECO:0000313" key="1">
    <source>
        <dbReference type="EnsemblPlants" id="Pp3c11_24860V3.2"/>
    </source>
</evidence>
<reference evidence="1 2" key="1">
    <citation type="journal article" date="2008" name="Science">
        <title>The Physcomitrella genome reveals evolutionary insights into the conquest of land by plants.</title>
        <authorList>
            <person name="Rensing S."/>
            <person name="Lang D."/>
            <person name="Zimmer A."/>
            <person name="Terry A."/>
            <person name="Salamov A."/>
            <person name="Shapiro H."/>
            <person name="Nishiyama T."/>
            <person name="Perroud P.-F."/>
            <person name="Lindquist E."/>
            <person name="Kamisugi Y."/>
            <person name="Tanahashi T."/>
            <person name="Sakakibara K."/>
            <person name="Fujita T."/>
            <person name="Oishi K."/>
            <person name="Shin-I T."/>
            <person name="Kuroki Y."/>
            <person name="Toyoda A."/>
            <person name="Suzuki Y."/>
            <person name="Hashimoto A."/>
            <person name="Yamaguchi K."/>
            <person name="Sugano A."/>
            <person name="Kohara Y."/>
            <person name="Fujiyama A."/>
            <person name="Anterola A."/>
            <person name="Aoki S."/>
            <person name="Ashton N."/>
            <person name="Barbazuk W.B."/>
            <person name="Barker E."/>
            <person name="Bennetzen J."/>
            <person name="Bezanilla M."/>
            <person name="Blankenship R."/>
            <person name="Cho S.H."/>
            <person name="Dutcher S."/>
            <person name="Estelle M."/>
            <person name="Fawcett J.A."/>
            <person name="Gundlach H."/>
            <person name="Hanada K."/>
            <person name="Heyl A."/>
            <person name="Hicks K.A."/>
            <person name="Hugh J."/>
            <person name="Lohr M."/>
            <person name="Mayer K."/>
            <person name="Melkozernov A."/>
            <person name="Murata T."/>
            <person name="Nelson D."/>
            <person name="Pils B."/>
            <person name="Prigge M."/>
            <person name="Reiss B."/>
            <person name="Renner T."/>
            <person name="Rombauts S."/>
            <person name="Rushton P."/>
            <person name="Sanderfoot A."/>
            <person name="Schween G."/>
            <person name="Shiu S.-H."/>
            <person name="Stueber K."/>
            <person name="Theodoulou F.L."/>
            <person name="Tu H."/>
            <person name="Van de Peer Y."/>
            <person name="Verrier P.J."/>
            <person name="Waters E."/>
            <person name="Wood A."/>
            <person name="Yang L."/>
            <person name="Cove D."/>
            <person name="Cuming A."/>
            <person name="Hasebe M."/>
            <person name="Lucas S."/>
            <person name="Mishler D.B."/>
            <person name="Reski R."/>
            <person name="Grigoriev I."/>
            <person name="Quatrano R.S."/>
            <person name="Boore J.L."/>
        </authorList>
    </citation>
    <scope>NUCLEOTIDE SEQUENCE [LARGE SCALE GENOMIC DNA]</scope>
    <source>
        <strain evidence="1 2">cv. Gransden 2004</strain>
    </source>
</reference>
<evidence type="ECO:0000313" key="2">
    <source>
        <dbReference type="Proteomes" id="UP000006727"/>
    </source>
</evidence>
<accession>A0A7I4A9T9</accession>
<dbReference type="AlphaFoldDB" id="A0A7I4A9T9"/>
<keyword evidence="2" id="KW-1185">Reference proteome</keyword>
<reference evidence="1 2" key="2">
    <citation type="journal article" date="2018" name="Plant J.">
        <title>The Physcomitrella patens chromosome-scale assembly reveals moss genome structure and evolution.</title>
        <authorList>
            <person name="Lang D."/>
            <person name="Ullrich K.K."/>
            <person name="Murat F."/>
            <person name="Fuchs J."/>
            <person name="Jenkins J."/>
            <person name="Haas F.B."/>
            <person name="Piednoel M."/>
            <person name="Gundlach H."/>
            <person name="Van Bel M."/>
            <person name="Meyberg R."/>
            <person name="Vives C."/>
            <person name="Morata J."/>
            <person name="Symeonidi A."/>
            <person name="Hiss M."/>
            <person name="Muchero W."/>
            <person name="Kamisugi Y."/>
            <person name="Saleh O."/>
            <person name="Blanc G."/>
            <person name="Decker E.L."/>
            <person name="van Gessel N."/>
            <person name="Grimwood J."/>
            <person name="Hayes R.D."/>
            <person name="Graham S.W."/>
            <person name="Gunter L.E."/>
            <person name="McDaniel S.F."/>
            <person name="Hoernstein S.N.W."/>
            <person name="Larsson A."/>
            <person name="Li F.W."/>
            <person name="Perroud P.F."/>
            <person name="Phillips J."/>
            <person name="Ranjan P."/>
            <person name="Rokshar D.S."/>
            <person name="Rothfels C.J."/>
            <person name="Schneider L."/>
            <person name="Shu S."/>
            <person name="Stevenson D.W."/>
            <person name="Thummler F."/>
            <person name="Tillich M."/>
            <person name="Villarreal Aguilar J.C."/>
            <person name="Widiez T."/>
            <person name="Wong G.K."/>
            <person name="Wymore A."/>
            <person name="Zhang Y."/>
            <person name="Zimmer A.D."/>
            <person name="Quatrano R.S."/>
            <person name="Mayer K.F.X."/>
            <person name="Goodstein D."/>
            <person name="Casacuberta J.M."/>
            <person name="Vandepoele K."/>
            <person name="Reski R."/>
            <person name="Cuming A.C."/>
            <person name="Tuskan G.A."/>
            <person name="Maumus F."/>
            <person name="Salse J."/>
            <person name="Schmutz J."/>
            <person name="Rensing S.A."/>
        </authorList>
    </citation>
    <scope>NUCLEOTIDE SEQUENCE [LARGE SCALE GENOMIC DNA]</scope>
    <source>
        <strain evidence="1 2">cv. Gransden 2004</strain>
    </source>
</reference>
<proteinExistence type="predicted"/>
<sequence length="191" mass="21919">MSRLIFLESLSEPFCCSNLGHRQISPLFQRKHNAQISYASKERRRHIFRGVKSSMYQDKQICCHQVYEKQLQQYRPGDQLTGDSGIAEALSSSQCCQTSRSPLRPANRETRSGVRAYGHEHIRAHSRTTQLCGRRSDKKLHVSANERFGRAPQLITAMSCTLHRKHTQILIALKQMNFEKQPPVSQAYLPP</sequence>
<name>A0A7I4A9T9_PHYPA</name>
<dbReference type="Gramene" id="Pp3c11_24860V3.2">
    <property type="protein sequence ID" value="Pp3c11_24860V3.2"/>
    <property type="gene ID" value="Pp3c11_24860"/>
</dbReference>